<name>A0A7J7RBQ1_MYOMY</name>
<protein>
    <recommendedName>
        <fullName evidence="1">Ubiquitin-activating enzyme E1 C-terminal domain-containing protein</fullName>
    </recommendedName>
</protein>
<sequence length="140" mass="16623">MVGLVCLELYKAVRGHQRLDPYKNGFRNLALPFFTFSEPLPAPCHQYYTWEWRLWDRFEVQRLQPNGVEMTLKQFLDYFKTEHKLEITRLSQGVSLLCSFFMPAAKLKEWLDQAMTEILCRVLKRKLGHRVRTLVLDESG</sequence>
<dbReference type="Proteomes" id="UP000527355">
    <property type="component" value="Unassembled WGS sequence"/>
</dbReference>
<dbReference type="SMART" id="SM00985">
    <property type="entry name" value="UBA_e1_C"/>
    <property type="match status" value="1"/>
</dbReference>
<dbReference type="InterPro" id="IPR038252">
    <property type="entry name" value="UBA_E1_C_sf"/>
</dbReference>
<keyword evidence="3" id="KW-1185">Reference proteome</keyword>
<dbReference type="Gene3D" id="3.10.290.60">
    <property type="entry name" value="Ubiquitin-activating enzyme E1, UFD domain"/>
    <property type="match status" value="1"/>
</dbReference>
<organism evidence="2 3">
    <name type="scientific">Myotis myotis</name>
    <name type="common">Greater mouse-eared bat</name>
    <name type="synonym">Vespertilio myotis</name>
    <dbReference type="NCBI Taxonomy" id="51298"/>
    <lineage>
        <taxon>Eukaryota</taxon>
        <taxon>Metazoa</taxon>
        <taxon>Chordata</taxon>
        <taxon>Craniata</taxon>
        <taxon>Vertebrata</taxon>
        <taxon>Euteleostomi</taxon>
        <taxon>Mammalia</taxon>
        <taxon>Eutheria</taxon>
        <taxon>Laurasiatheria</taxon>
        <taxon>Chiroptera</taxon>
        <taxon>Yangochiroptera</taxon>
        <taxon>Vespertilionidae</taxon>
        <taxon>Myotis</taxon>
    </lineage>
</organism>
<evidence type="ECO:0000313" key="3">
    <source>
        <dbReference type="Proteomes" id="UP000527355"/>
    </source>
</evidence>
<dbReference type="AlphaFoldDB" id="A0A7J7RBQ1"/>
<reference evidence="2 3" key="1">
    <citation type="journal article" date="2020" name="Nature">
        <title>Six reference-quality genomes reveal evolution of bat adaptations.</title>
        <authorList>
            <person name="Jebb D."/>
            <person name="Huang Z."/>
            <person name="Pippel M."/>
            <person name="Hughes G.M."/>
            <person name="Lavrichenko K."/>
            <person name="Devanna P."/>
            <person name="Winkler S."/>
            <person name="Jermiin L.S."/>
            <person name="Skirmuntt E.C."/>
            <person name="Katzourakis A."/>
            <person name="Burkitt-Gray L."/>
            <person name="Ray D.A."/>
            <person name="Sullivan K.A.M."/>
            <person name="Roscito J.G."/>
            <person name="Kirilenko B.M."/>
            <person name="Davalos L.M."/>
            <person name="Corthals A.P."/>
            <person name="Power M.L."/>
            <person name="Jones G."/>
            <person name="Ransome R.D."/>
            <person name="Dechmann D.K.N."/>
            <person name="Locatelli A.G."/>
            <person name="Puechmaille S.J."/>
            <person name="Fedrigo O."/>
            <person name="Jarvis E.D."/>
            <person name="Hiller M."/>
            <person name="Vernes S.C."/>
            <person name="Myers E.W."/>
            <person name="Teeling E.C."/>
        </authorList>
    </citation>
    <scope>NUCLEOTIDE SEQUENCE [LARGE SCALE GENOMIC DNA]</scope>
    <source>
        <strain evidence="2">MMyoMyo1</strain>
        <tissue evidence="2">Flight muscle</tissue>
    </source>
</reference>
<dbReference type="GO" id="GO:0008641">
    <property type="term" value="F:ubiquitin-like modifier activating enzyme activity"/>
    <property type="evidence" value="ECO:0007669"/>
    <property type="project" value="InterPro"/>
</dbReference>
<dbReference type="Pfam" id="PF09358">
    <property type="entry name" value="E1_UFD"/>
    <property type="match status" value="1"/>
</dbReference>
<dbReference type="InterPro" id="IPR035985">
    <property type="entry name" value="Ubiquitin-activating_enz"/>
</dbReference>
<evidence type="ECO:0000259" key="1">
    <source>
        <dbReference type="SMART" id="SM00985"/>
    </source>
</evidence>
<dbReference type="EMBL" id="JABWUV010000032">
    <property type="protein sequence ID" value="KAF6273571.1"/>
    <property type="molecule type" value="Genomic_DNA"/>
</dbReference>
<gene>
    <name evidence="2" type="ORF">mMyoMyo1_010850</name>
</gene>
<dbReference type="VEuPathDB" id="HostDB:GeneID_118653252"/>
<proteinExistence type="predicted"/>
<dbReference type="InterPro" id="IPR018965">
    <property type="entry name" value="Ub-activating_enz_E1_C"/>
</dbReference>
<comment type="caution">
    <text evidence="2">The sequence shown here is derived from an EMBL/GenBank/DDBJ whole genome shotgun (WGS) entry which is preliminary data.</text>
</comment>
<feature type="domain" description="Ubiquitin-activating enzyme E1 C-terminal" evidence="1">
    <location>
        <begin position="22"/>
        <end position="139"/>
    </location>
</feature>
<dbReference type="Gene3D" id="3.40.50.720">
    <property type="entry name" value="NAD(P)-binding Rossmann-like Domain"/>
    <property type="match status" value="1"/>
</dbReference>
<evidence type="ECO:0000313" key="2">
    <source>
        <dbReference type="EMBL" id="KAF6273571.1"/>
    </source>
</evidence>
<accession>A0A7J7RBQ1</accession>
<dbReference type="SUPFAM" id="SSF69572">
    <property type="entry name" value="Activating enzymes of the ubiquitin-like proteins"/>
    <property type="match status" value="1"/>
</dbReference>